<dbReference type="EMBL" id="KZ502191">
    <property type="protein sequence ID" value="PKU82353.1"/>
    <property type="molecule type" value="Genomic_DNA"/>
</dbReference>
<reference evidence="1 2" key="1">
    <citation type="journal article" date="2016" name="Sci. Rep.">
        <title>The Dendrobium catenatum Lindl. genome sequence provides insights into polysaccharide synthase, floral development and adaptive evolution.</title>
        <authorList>
            <person name="Zhang G.Q."/>
            <person name="Xu Q."/>
            <person name="Bian C."/>
            <person name="Tsai W.C."/>
            <person name="Yeh C.M."/>
            <person name="Liu K.W."/>
            <person name="Yoshida K."/>
            <person name="Zhang L.S."/>
            <person name="Chang S.B."/>
            <person name="Chen F."/>
            <person name="Shi Y."/>
            <person name="Su Y.Y."/>
            <person name="Zhang Y.Q."/>
            <person name="Chen L.J."/>
            <person name="Yin Y."/>
            <person name="Lin M."/>
            <person name="Huang H."/>
            <person name="Deng H."/>
            <person name="Wang Z.W."/>
            <person name="Zhu S.L."/>
            <person name="Zhao X."/>
            <person name="Deng C."/>
            <person name="Niu S.C."/>
            <person name="Huang J."/>
            <person name="Wang M."/>
            <person name="Liu G.H."/>
            <person name="Yang H.J."/>
            <person name="Xiao X.J."/>
            <person name="Hsiao Y.Y."/>
            <person name="Wu W.L."/>
            <person name="Chen Y.Y."/>
            <person name="Mitsuda N."/>
            <person name="Ohme-Takagi M."/>
            <person name="Luo Y.B."/>
            <person name="Van de Peer Y."/>
            <person name="Liu Z.J."/>
        </authorList>
    </citation>
    <scope>NUCLEOTIDE SEQUENCE [LARGE SCALE GENOMIC DNA]</scope>
    <source>
        <tissue evidence="1">The whole plant</tissue>
    </source>
</reference>
<proteinExistence type="predicted"/>
<name>A0A2I0X360_9ASPA</name>
<protein>
    <submittedName>
        <fullName evidence="1">Uncharacterized protein</fullName>
    </submittedName>
</protein>
<evidence type="ECO:0000313" key="1">
    <source>
        <dbReference type="EMBL" id="PKU82353.1"/>
    </source>
</evidence>
<dbReference type="AlphaFoldDB" id="A0A2I0X360"/>
<keyword evidence="2" id="KW-1185">Reference proteome</keyword>
<reference evidence="1 2" key="2">
    <citation type="journal article" date="2017" name="Nature">
        <title>The Apostasia genome and the evolution of orchids.</title>
        <authorList>
            <person name="Zhang G.Q."/>
            <person name="Liu K.W."/>
            <person name="Li Z."/>
            <person name="Lohaus R."/>
            <person name="Hsiao Y.Y."/>
            <person name="Niu S.C."/>
            <person name="Wang J.Y."/>
            <person name="Lin Y.C."/>
            <person name="Xu Q."/>
            <person name="Chen L.J."/>
            <person name="Yoshida K."/>
            <person name="Fujiwara S."/>
            <person name="Wang Z.W."/>
            <person name="Zhang Y.Q."/>
            <person name="Mitsuda N."/>
            <person name="Wang M."/>
            <person name="Liu G.H."/>
            <person name="Pecoraro L."/>
            <person name="Huang H.X."/>
            <person name="Xiao X.J."/>
            <person name="Lin M."/>
            <person name="Wu X.Y."/>
            <person name="Wu W.L."/>
            <person name="Chen Y.Y."/>
            <person name="Chang S.B."/>
            <person name="Sakamoto S."/>
            <person name="Ohme-Takagi M."/>
            <person name="Yagi M."/>
            <person name="Zeng S.J."/>
            <person name="Shen C.Y."/>
            <person name="Yeh C.M."/>
            <person name="Luo Y.B."/>
            <person name="Tsai W.C."/>
            <person name="Van de Peer Y."/>
            <person name="Liu Z.J."/>
        </authorList>
    </citation>
    <scope>NUCLEOTIDE SEQUENCE [LARGE SCALE GENOMIC DNA]</scope>
    <source>
        <tissue evidence="1">The whole plant</tissue>
    </source>
</reference>
<gene>
    <name evidence="1" type="ORF">MA16_Dca005358</name>
</gene>
<dbReference type="Proteomes" id="UP000233837">
    <property type="component" value="Unassembled WGS sequence"/>
</dbReference>
<evidence type="ECO:0000313" key="2">
    <source>
        <dbReference type="Proteomes" id="UP000233837"/>
    </source>
</evidence>
<sequence length="92" mass="10311">MLQLAGINEIVAMGLLVSKIFDARPYYVDDHDLIGCLCGNLKLDKQVIGPWTMMITCYPLSGRPTGNQRWKDLTFYEAKFILSPSLPASQAF</sequence>
<organism evidence="1 2">
    <name type="scientific">Dendrobium catenatum</name>
    <dbReference type="NCBI Taxonomy" id="906689"/>
    <lineage>
        <taxon>Eukaryota</taxon>
        <taxon>Viridiplantae</taxon>
        <taxon>Streptophyta</taxon>
        <taxon>Embryophyta</taxon>
        <taxon>Tracheophyta</taxon>
        <taxon>Spermatophyta</taxon>
        <taxon>Magnoliopsida</taxon>
        <taxon>Liliopsida</taxon>
        <taxon>Asparagales</taxon>
        <taxon>Orchidaceae</taxon>
        <taxon>Epidendroideae</taxon>
        <taxon>Malaxideae</taxon>
        <taxon>Dendrobiinae</taxon>
        <taxon>Dendrobium</taxon>
    </lineage>
</organism>
<accession>A0A2I0X360</accession>